<evidence type="ECO:0000256" key="7">
    <source>
        <dbReference type="ARBA" id="ARBA00047464"/>
    </source>
</evidence>
<evidence type="ECO:0000256" key="1">
    <source>
        <dbReference type="ARBA" id="ARBA00005059"/>
    </source>
</evidence>
<accession>A0ABT2VKL2</accession>
<dbReference type="RefSeq" id="WP_262992536.1">
    <property type="nucleotide sequence ID" value="NZ_JAOTJC010000006.1"/>
</dbReference>
<dbReference type="Pfam" id="PF01488">
    <property type="entry name" value="Shikimate_DH"/>
    <property type="match status" value="1"/>
</dbReference>
<dbReference type="Gene3D" id="3.30.460.30">
    <property type="entry name" value="Glutamyl-tRNA reductase, N-terminal domain"/>
    <property type="match status" value="1"/>
</dbReference>
<evidence type="ECO:0000259" key="10">
    <source>
        <dbReference type="Pfam" id="PF00745"/>
    </source>
</evidence>
<dbReference type="Gene3D" id="3.40.50.720">
    <property type="entry name" value="NAD(P)-binding Rossmann-like Domain"/>
    <property type="match status" value="1"/>
</dbReference>
<dbReference type="InterPro" id="IPR015896">
    <property type="entry name" value="4pyrrol_synth_GluRdtase_dimer"/>
</dbReference>
<dbReference type="PANTHER" id="PTHR43013:SF1">
    <property type="entry name" value="GLUTAMYL-TRNA REDUCTASE"/>
    <property type="match status" value="1"/>
</dbReference>
<comment type="pathway">
    <text evidence="1 8 9">Porphyrin-containing compound metabolism; protoporphyrin-IX biosynthesis; 5-aminolevulinate from L-glutamyl-tRNA(Glu): step 1/2.</text>
</comment>
<evidence type="ECO:0000256" key="4">
    <source>
        <dbReference type="ARBA" id="ARBA00022857"/>
    </source>
</evidence>
<dbReference type="EMBL" id="JAOTJC010000006">
    <property type="protein sequence ID" value="MCU7553835.1"/>
    <property type="molecule type" value="Genomic_DNA"/>
</dbReference>
<evidence type="ECO:0000256" key="2">
    <source>
        <dbReference type="ARBA" id="ARBA00005916"/>
    </source>
</evidence>
<dbReference type="SUPFAM" id="SSF51735">
    <property type="entry name" value="NAD(P)-binding Rossmann-fold domains"/>
    <property type="match status" value="1"/>
</dbReference>
<feature type="binding site" evidence="8">
    <location>
        <begin position="49"/>
        <end position="52"/>
    </location>
    <ligand>
        <name>substrate</name>
    </ligand>
</feature>
<dbReference type="InterPro" id="IPR006151">
    <property type="entry name" value="Shikm_DH/Glu-tRNA_Rdtase"/>
</dbReference>
<comment type="subunit">
    <text evidence="8">Homodimer.</text>
</comment>
<evidence type="ECO:0000256" key="5">
    <source>
        <dbReference type="ARBA" id="ARBA00023002"/>
    </source>
</evidence>
<evidence type="ECO:0000313" key="14">
    <source>
        <dbReference type="Proteomes" id="UP001209257"/>
    </source>
</evidence>
<evidence type="ECO:0000259" key="12">
    <source>
        <dbReference type="Pfam" id="PF05201"/>
    </source>
</evidence>
<dbReference type="PIRSF" id="PIRSF000445">
    <property type="entry name" value="4pyrrol_synth_GluRdtase"/>
    <property type="match status" value="1"/>
</dbReference>
<dbReference type="InterPro" id="IPR000343">
    <property type="entry name" value="4pyrrol_synth_GluRdtase"/>
</dbReference>
<dbReference type="NCBIfam" id="TIGR01035">
    <property type="entry name" value="hemA"/>
    <property type="match status" value="1"/>
</dbReference>
<dbReference type="InterPro" id="IPR036343">
    <property type="entry name" value="GluRdtase_N_sf"/>
</dbReference>
<comment type="miscellaneous">
    <text evidence="8">During catalysis, the active site Cys acts as a nucleophile attacking the alpha-carbonyl group of tRNA-bound glutamate with the formation of a thioester intermediate between enzyme and glutamate, and the concomitant release of tRNA(Glu). The thioester intermediate is finally reduced by direct hydride transfer from NADPH, to form the product GSA.</text>
</comment>
<feature type="site" description="Important for activity" evidence="8">
    <location>
        <position position="97"/>
    </location>
</feature>
<feature type="binding site" evidence="8">
    <location>
        <begin position="112"/>
        <end position="114"/>
    </location>
    <ligand>
        <name>substrate</name>
    </ligand>
</feature>
<evidence type="ECO:0000256" key="9">
    <source>
        <dbReference type="RuleBase" id="RU000584"/>
    </source>
</evidence>
<feature type="active site" description="Nucleophile" evidence="8">
    <location>
        <position position="50"/>
    </location>
</feature>
<dbReference type="InterPro" id="IPR018214">
    <property type="entry name" value="GluRdtase_CS"/>
</dbReference>
<organism evidence="13 14">
    <name type="scientific">Alteromonas salexigens</name>
    <dbReference type="NCBI Taxonomy" id="2982530"/>
    <lineage>
        <taxon>Bacteria</taxon>
        <taxon>Pseudomonadati</taxon>
        <taxon>Pseudomonadota</taxon>
        <taxon>Gammaproteobacteria</taxon>
        <taxon>Alteromonadales</taxon>
        <taxon>Alteromonadaceae</taxon>
        <taxon>Alteromonas/Salinimonas group</taxon>
        <taxon>Alteromonas</taxon>
    </lineage>
</organism>
<evidence type="ECO:0000256" key="6">
    <source>
        <dbReference type="ARBA" id="ARBA00023244"/>
    </source>
</evidence>
<gene>
    <name evidence="8 13" type="primary">hemA</name>
    <name evidence="13" type="ORF">OCL06_04410</name>
</gene>
<dbReference type="InterPro" id="IPR036453">
    <property type="entry name" value="GluRdtase_dimer_dom_sf"/>
</dbReference>
<sequence>MTLLALGINHKTAPVALREKVAFTPDSLVAALSSLKHLPGVEESVIVSTCNRTELYARVNPDDTPCLLSWLAQFHHVDKNDIASNSYLFEQDEAVKHIMRVASGLDSLILGEPQILGQVKQSFGDARHSGMVSAEFERLFQHAFAVAKRVRSETDIGANAVSVAYAAVQLAKHIFAELPKRNVLLVGAGETIELVAQHLKEQGVGRLAVANRTVARAEMLASQLQADVLTLSQLPAHLKDFDIVISSTASQLPLIGKGMVEDALRQRRNMPMFLVDLAVPRDIEEQVNELGDAYLYTVDDLQHIVEQNMASREQAAQEAEKMIAHQVVEFMTWKQSQQSIDLVKQFRERGMQQRDELTEKAKHQLAEGRAPDEVVQELAYKLTNALMHAPTKALRQAAAQDNAALTQWLGENLSLDMVGGNEKKEG</sequence>
<keyword evidence="5 8" id="KW-0560">Oxidoreductase</keyword>
<reference evidence="14" key="1">
    <citation type="submission" date="2023-07" db="EMBL/GenBank/DDBJ databases">
        <title>Study on multiphase classification of strain Alteromonas salexigens isolated from the Yellow Sea.</title>
        <authorList>
            <person name="Sun L."/>
        </authorList>
    </citation>
    <scope>NUCLEOTIDE SEQUENCE [LARGE SCALE GENOMIC DNA]</scope>
    <source>
        <strain evidence="14">ASW11-19</strain>
    </source>
</reference>
<protein>
    <recommendedName>
        <fullName evidence="3 8">Glutamyl-tRNA reductase</fullName>
        <shortName evidence="8">GluTR</shortName>
        <ecNumber evidence="3 8">1.2.1.70</ecNumber>
    </recommendedName>
</protein>
<keyword evidence="14" id="KW-1185">Reference proteome</keyword>
<dbReference type="InterPro" id="IPR015895">
    <property type="entry name" value="4pyrrol_synth_GluRdtase_N"/>
</dbReference>
<dbReference type="PROSITE" id="PS00747">
    <property type="entry name" value="GLUTR"/>
    <property type="match status" value="1"/>
</dbReference>
<comment type="caution">
    <text evidence="13">The sequence shown here is derived from an EMBL/GenBank/DDBJ whole genome shotgun (WGS) entry which is preliminary data.</text>
</comment>
<evidence type="ECO:0000256" key="8">
    <source>
        <dbReference type="HAMAP-Rule" id="MF_00087"/>
    </source>
</evidence>
<dbReference type="SUPFAM" id="SSF69075">
    <property type="entry name" value="Glutamyl tRNA-reductase dimerization domain"/>
    <property type="match status" value="1"/>
</dbReference>
<feature type="binding site" evidence="8">
    <location>
        <position position="107"/>
    </location>
    <ligand>
        <name>substrate</name>
    </ligand>
</feature>
<feature type="binding site" evidence="8">
    <location>
        <begin position="187"/>
        <end position="192"/>
    </location>
    <ligand>
        <name>NADP(+)</name>
        <dbReference type="ChEBI" id="CHEBI:58349"/>
    </ligand>
</feature>
<dbReference type="Proteomes" id="UP001209257">
    <property type="component" value="Unassembled WGS sequence"/>
</dbReference>
<keyword evidence="6 8" id="KW-0627">Porphyrin biosynthesis</keyword>
<feature type="domain" description="Tetrapyrrole biosynthesis glutamyl-tRNA reductase dimerisation" evidence="10">
    <location>
        <begin position="318"/>
        <end position="404"/>
    </location>
</feature>
<keyword evidence="4 8" id="KW-0521">NADP</keyword>
<dbReference type="SUPFAM" id="SSF69742">
    <property type="entry name" value="Glutamyl tRNA-reductase catalytic, N-terminal domain"/>
    <property type="match status" value="1"/>
</dbReference>
<evidence type="ECO:0000259" key="11">
    <source>
        <dbReference type="Pfam" id="PF01488"/>
    </source>
</evidence>
<comment type="catalytic activity">
    <reaction evidence="7 8 9">
        <text>(S)-4-amino-5-oxopentanoate + tRNA(Glu) + NADP(+) = L-glutamyl-tRNA(Glu) + NADPH + H(+)</text>
        <dbReference type="Rhea" id="RHEA:12344"/>
        <dbReference type="Rhea" id="RHEA-COMP:9663"/>
        <dbReference type="Rhea" id="RHEA-COMP:9680"/>
        <dbReference type="ChEBI" id="CHEBI:15378"/>
        <dbReference type="ChEBI" id="CHEBI:57501"/>
        <dbReference type="ChEBI" id="CHEBI:57783"/>
        <dbReference type="ChEBI" id="CHEBI:58349"/>
        <dbReference type="ChEBI" id="CHEBI:78442"/>
        <dbReference type="ChEBI" id="CHEBI:78520"/>
        <dbReference type="EC" id="1.2.1.70"/>
    </reaction>
</comment>
<dbReference type="Pfam" id="PF00745">
    <property type="entry name" value="GlutR_dimer"/>
    <property type="match status" value="1"/>
</dbReference>
<dbReference type="HAMAP" id="MF_00087">
    <property type="entry name" value="Glu_tRNA_reductase"/>
    <property type="match status" value="1"/>
</dbReference>
<evidence type="ECO:0000256" key="3">
    <source>
        <dbReference type="ARBA" id="ARBA00012970"/>
    </source>
</evidence>
<name>A0ABT2VKL2_9ALTE</name>
<dbReference type="CDD" id="cd05213">
    <property type="entry name" value="NAD_bind_Glutamyl_tRNA_reduct"/>
    <property type="match status" value="1"/>
</dbReference>
<dbReference type="GO" id="GO:0008883">
    <property type="term" value="F:glutamyl-tRNA reductase activity"/>
    <property type="evidence" value="ECO:0007669"/>
    <property type="project" value="UniProtKB-EC"/>
</dbReference>
<feature type="binding site" evidence="8">
    <location>
        <position position="118"/>
    </location>
    <ligand>
        <name>substrate</name>
    </ligand>
</feature>
<dbReference type="InterPro" id="IPR036291">
    <property type="entry name" value="NAD(P)-bd_dom_sf"/>
</dbReference>
<comment type="domain">
    <text evidence="8">Possesses an unusual extended V-shaped dimeric structure with each monomer consisting of three distinct domains arranged along a curved 'spinal' alpha-helix. The N-terminal catalytic domain specifically recognizes the glutamate moiety of the substrate. The second domain is the NADPH-binding domain, and the third C-terminal domain is responsible for dimerization.</text>
</comment>
<comment type="similarity">
    <text evidence="2 8 9">Belongs to the glutamyl-tRNA reductase family.</text>
</comment>
<evidence type="ECO:0000313" key="13">
    <source>
        <dbReference type="EMBL" id="MCU7553835.1"/>
    </source>
</evidence>
<proteinExistence type="inferred from homology"/>
<feature type="domain" description="Quinate/shikimate 5-dehydrogenase/glutamyl-tRNA reductase" evidence="11">
    <location>
        <begin position="169"/>
        <end position="304"/>
    </location>
</feature>
<feature type="domain" description="Glutamyl-tRNA reductase N-terminal" evidence="12">
    <location>
        <begin position="6"/>
        <end position="154"/>
    </location>
</feature>
<dbReference type="EC" id="1.2.1.70" evidence="3 8"/>
<comment type="function">
    <text evidence="8">Catalyzes the NADPH-dependent reduction of glutamyl-tRNA(Glu) to glutamate 1-semialdehyde (GSA).</text>
</comment>
<dbReference type="Pfam" id="PF05201">
    <property type="entry name" value="GlutR_N"/>
    <property type="match status" value="1"/>
</dbReference>
<dbReference type="PANTHER" id="PTHR43013">
    <property type="entry name" value="GLUTAMYL-TRNA REDUCTASE"/>
    <property type="match status" value="1"/>
</dbReference>